<name>A0A0A8ZV43_ARUDO</name>
<feature type="region of interest" description="Disordered" evidence="1">
    <location>
        <begin position="1"/>
        <end position="22"/>
    </location>
</feature>
<sequence>MKRMLERVDKWEEQDPSGGNSP</sequence>
<evidence type="ECO:0000256" key="1">
    <source>
        <dbReference type="SAM" id="MobiDB-lite"/>
    </source>
</evidence>
<dbReference type="AlphaFoldDB" id="A0A0A8ZV43"/>
<feature type="compositionally biased region" description="Basic and acidic residues" evidence="1">
    <location>
        <begin position="1"/>
        <end position="13"/>
    </location>
</feature>
<proteinExistence type="predicted"/>
<reference evidence="2" key="2">
    <citation type="journal article" date="2015" name="Data Brief">
        <title>Shoot transcriptome of the giant reed, Arundo donax.</title>
        <authorList>
            <person name="Barrero R.A."/>
            <person name="Guerrero F.D."/>
            <person name="Moolhuijzen P."/>
            <person name="Goolsby J.A."/>
            <person name="Tidwell J."/>
            <person name="Bellgard S.E."/>
            <person name="Bellgard M.I."/>
        </authorList>
    </citation>
    <scope>NUCLEOTIDE SEQUENCE</scope>
    <source>
        <tissue evidence="2">Shoot tissue taken approximately 20 cm above the soil surface</tissue>
    </source>
</reference>
<protein>
    <submittedName>
        <fullName evidence="2">Uncharacterized protein</fullName>
    </submittedName>
</protein>
<accession>A0A0A8ZV43</accession>
<dbReference type="EMBL" id="GBRH01257275">
    <property type="protein sequence ID" value="JAD40620.1"/>
    <property type="molecule type" value="Transcribed_RNA"/>
</dbReference>
<reference evidence="2" key="1">
    <citation type="submission" date="2014-09" db="EMBL/GenBank/DDBJ databases">
        <authorList>
            <person name="Magalhaes I.L.F."/>
            <person name="Oliveira U."/>
            <person name="Santos F.R."/>
            <person name="Vidigal T.H.D.A."/>
            <person name="Brescovit A.D."/>
            <person name="Santos A.J."/>
        </authorList>
    </citation>
    <scope>NUCLEOTIDE SEQUENCE</scope>
    <source>
        <tissue evidence="2">Shoot tissue taken approximately 20 cm above the soil surface</tissue>
    </source>
</reference>
<organism evidence="2">
    <name type="scientific">Arundo donax</name>
    <name type="common">Giant reed</name>
    <name type="synonym">Donax arundinaceus</name>
    <dbReference type="NCBI Taxonomy" id="35708"/>
    <lineage>
        <taxon>Eukaryota</taxon>
        <taxon>Viridiplantae</taxon>
        <taxon>Streptophyta</taxon>
        <taxon>Embryophyta</taxon>
        <taxon>Tracheophyta</taxon>
        <taxon>Spermatophyta</taxon>
        <taxon>Magnoliopsida</taxon>
        <taxon>Liliopsida</taxon>
        <taxon>Poales</taxon>
        <taxon>Poaceae</taxon>
        <taxon>PACMAD clade</taxon>
        <taxon>Arundinoideae</taxon>
        <taxon>Arundineae</taxon>
        <taxon>Arundo</taxon>
    </lineage>
</organism>
<evidence type="ECO:0000313" key="2">
    <source>
        <dbReference type="EMBL" id="JAD40620.1"/>
    </source>
</evidence>